<evidence type="ECO:0000313" key="4">
    <source>
        <dbReference type="Proteomes" id="UP000214688"/>
    </source>
</evidence>
<organism evidence="3 4">
    <name type="scientific">Tumebacillus algifaecis</name>
    <dbReference type="NCBI Taxonomy" id="1214604"/>
    <lineage>
        <taxon>Bacteria</taxon>
        <taxon>Bacillati</taxon>
        <taxon>Bacillota</taxon>
        <taxon>Bacilli</taxon>
        <taxon>Bacillales</taxon>
        <taxon>Alicyclobacillaceae</taxon>
        <taxon>Tumebacillus</taxon>
    </lineage>
</organism>
<evidence type="ECO:0000259" key="2">
    <source>
        <dbReference type="PROSITE" id="PS50943"/>
    </source>
</evidence>
<dbReference type="InterPro" id="IPR001387">
    <property type="entry name" value="Cro/C1-type_HTH"/>
</dbReference>
<keyword evidence="1" id="KW-0238">DNA-binding</keyword>
<dbReference type="KEGG" id="tab:CIG75_18145"/>
<evidence type="ECO:0000256" key="1">
    <source>
        <dbReference type="ARBA" id="ARBA00023125"/>
    </source>
</evidence>
<dbReference type="EMBL" id="CP022657">
    <property type="protein sequence ID" value="ASS76702.1"/>
    <property type="molecule type" value="Genomic_DNA"/>
</dbReference>
<protein>
    <recommendedName>
        <fullName evidence="2">HTH cro/C1-type domain-containing protein</fullName>
    </recommendedName>
</protein>
<accession>A0A223D532</accession>
<dbReference type="PROSITE" id="PS50943">
    <property type="entry name" value="HTH_CROC1"/>
    <property type="match status" value="1"/>
</dbReference>
<dbReference type="PANTHER" id="PTHR46797:SF1">
    <property type="entry name" value="METHYLPHOSPHONATE SYNTHASE"/>
    <property type="match status" value="1"/>
</dbReference>
<evidence type="ECO:0000313" key="3">
    <source>
        <dbReference type="EMBL" id="ASS76702.1"/>
    </source>
</evidence>
<dbReference type="InterPro" id="IPR050807">
    <property type="entry name" value="TransReg_Diox_bact_type"/>
</dbReference>
<sequence>MCVILTTKMARHAEEESSVEQSSNYTLGAKLREMRLSKKWTLNELSQRSGLSISHISSLERGTRTKPSMEVVRKLANALQIPVHYLHDDDTIDKDMYSEADRILSRFSPDTQAFLLQEDSVPYIMFAKRLYELQGEEHGIIKALHEFLETTN</sequence>
<dbReference type="Proteomes" id="UP000214688">
    <property type="component" value="Chromosome"/>
</dbReference>
<dbReference type="Gene3D" id="1.10.260.40">
    <property type="entry name" value="lambda repressor-like DNA-binding domains"/>
    <property type="match status" value="1"/>
</dbReference>
<keyword evidence="4" id="KW-1185">Reference proteome</keyword>
<dbReference type="Pfam" id="PF01381">
    <property type="entry name" value="HTH_3"/>
    <property type="match status" value="1"/>
</dbReference>
<dbReference type="InterPro" id="IPR010982">
    <property type="entry name" value="Lambda_DNA-bd_dom_sf"/>
</dbReference>
<name>A0A223D532_9BACL</name>
<dbReference type="GO" id="GO:0005829">
    <property type="term" value="C:cytosol"/>
    <property type="evidence" value="ECO:0007669"/>
    <property type="project" value="TreeGrafter"/>
</dbReference>
<dbReference type="SMART" id="SM00530">
    <property type="entry name" value="HTH_XRE"/>
    <property type="match status" value="1"/>
</dbReference>
<proteinExistence type="predicted"/>
<dbReference type="GO" id="GO:0003700">
    <property type="term" value="F:DNA-binding transcription factor activity"/>
    <property type="evidence" value="ECO:0007669"/>
    <property type="project" value="TreeGrafter"/>
</dbReference>
<dbReference type="SUPFAM" id="SSF47413">
    <property type="entry name" value="lambda repressor-like DNA-binding domains"/>
    <property type="match status" value="1"/>
</dbReference>
<feature type="domain" description="HTH cro/C1-type" evidence="2">
    <location>
        <begin position="31"/>
        <end position="86"/>
    </location>
</feature>
<dbReference type="GO" id="GO:0003677">
    <property type="term" value="F:DNA binding"/>
    <property type="evidence" value="ECO:0007669"/>
    <property type="project" value="UniProtKB-KW"/>
</dbReference>
<dbReference type="PANTHER" id="PTHR46797">
    <property type="entry name" value="HTH-TYPE TRANSCRIPTIONAL REGULATOR"/>
    <property type="match status" value="1"/>
</dbReference>
<reference evidence="3 4" key="1">
    <citation type="journal article" date="2015" name="Int. J. Syst. Evol. Microbiol.">
        <title>Tumebacillus algifaecis sp. nov., isolated from decomposing algal scum.</title>
        <authorList>
            <person name="Wu Y.F."/>
            <person name="Zhang B."/>
            <person name="Xing P."/>
            <person name="Wu Q.L."/>
            <person name="Liu S.J."/>
        </authorList>
    </citation>
    <scope>NUCLEOTIDE SEQUENCE [LARGE SCALE GENOMIC DNA]</scope>
    <source>
        <strain evidence="3 4">THMBR28</strain>
    </source>
</reference>
<dbReference type="AlphaFoldDB" id="A0A223D532"/>
<dbReference type="CDD" id="cd00093">
    <property type="entry name" value="HTH_XRE"/>
    <property type="match status" value="1"/>
</dbReference>
<gene>
    <name evidence="3" type="ORF">CIG75_18145</name>
</gene>